<protein>
    <submittedName>
        <fullName evidence="4">Bacillibactin transport regulator</fullName>
    </submittedName>
</protein>
<dbReference type="GO" id="GO:0003700">
    <property type="term" value="F:DNA-binding transcription factor activity"/>
    <property type="evidence" value="ECO:0007669"/>
    <property type="project" value="InterPro"/>
</dbReference>
<accession>A0A379DB26</accession>
<dbReference type="PANTHER" id="PTHR47893">
    <property type="entry name" value="REGULATORY PROTEIN PCHR"/>
    <property type="match status" value="1"/>
</dbReference>
<keyword evidence="1" id="KW-0805">Transcription regulation</keyword>
<organism evidence="4 5">
    <name type="scientific">Peptoniphilus indolicus</name>
    <dbReference type="NCBI Taxonomy" id="33030"/>
    <lineage>
        <taxon>Bacteria</taxon>
        <taxon>Bacillati</taxon>
        <taxon>Bacillota</taxon>
        <taxon>Tissierellia</taxon>
        <taxon>Tissierellales</taxon>
        <taxon>Peptoniphilaceae</taxon>
        <taxon>Peptoniphilus</taxon>
    </lineage>
</organism>
<name>A0A379DB26_9FIRM</name>
<dbReference type="PROSITE" id="PS01124">
    <property type="entry name" value="HTH_ARAC_FAMILY_2"/>
    <property type="match status" value="1"/>
</dbReference>
<dbReference type="Gene3D" id="1.10.10.60">
    <property type="entry name" value="Homeodomain-like"/>
    <property type="match status" value="2"/>
</dbReference>
<dbReference type="InterPro" id="IPR009057">
    <property type="entry name" value="Homeodomain-like_sf"/>
</dbReference>
<evidence type="ECO:0000259" key="3">
    <source>
        <dbReference type="PROSITE" id="PS01124"/>
    </source>
</evidence>
<evidence type="ECO:0000313" key="5">
    <source>
        <dbReference type="Proteomes" id="UP000254777"/>
    </source>
</evidence>
<evidence type="ECO:0000313" key="4">
    <source>
        <dbReference type="EMBL" id="SUB74453.1"/>
    </source>
</evidence>
<dbReference type="SUPFAM" id="SSF46689">
    <property type="entry name" value="Homeodomain-like"/>
    <property type="match status" value="1"/>
</dbReference>
<dbReference type="Proteomes" id="UP000254777">
    <property type="component" value="Unassembled WGS sequence"/>
</dbReference>
<dbReference type="Pfam" id="PF12833">
    <property type="entry name" value="HTH_18"/>
    <property type="match status" value="1"/>
</dbReference>
<dbReference type="AlphaFoldDB" id="A0A379DB26"/>
<evidence type="ECO:0000256" key="2">
    <source>
        <dbReference type="ARBA" id="ARBA00023163"/>
    </source>
</evidence>
<gene>
    <name evidence="4" type="primary">btr_1</name>
    <name evidence="4" type="ORF">NCTC11088_00197</name>
</gene>
<proteinExistence type="predicted"/>
<evidence type="ECO:0000256" key="1">
    <source>
        <dbReference type="ARBA" id="ARBA00023015"/>
    </source>
</evidence>
<sequence length="331" mass="38222">MKDYYNFVKDYLGASECFVNKKYCNVGHTFCVNNDEIEGLYWFYETENFIIDIHDFFAKKEIIHTSLPDIKNFMTFSSSYIISASGESFNPYQTLSANSLYILDIENLEKNYRFLLHENSPYLGIAINFKPQMIKDCLSSMKVSKNISYSHIFQDTKAIITNSLEPIAKDILNCKMVSPAAEMFFEAKAKEWISIVIDAFLNKKESHISSYDNIALENVANYLDDHYALDVSQKTLEKIAMMSGTKLKKLFKQKYQMSITEYSQRKRMNMAENLLLNSTLKIQDIAAAVGYSSHSKFTACYKKYKGIYPKDAKKYLSRKNSMSICVCNKNI</sequence>
<dbReference type="InterPro" id="IPR018060">
    <property type="entry name" value="HTH_AraC"/>
</dbReference>
<dbReference type="SMART" id="SM00342">
    <property type="entry name" value="HTH_ARAC"/>
    <property type="match status" value="1"/>
</dbReference>
<feature type="domain" description="HTH araC/xylS-type" evidence="3">
    <location>
        <begin position="217"/>
        <end position="315"/>
    </location>
</feature>
<dbReference type="InterPro" id="IPR053142">
    <property type="entry name" value="PchR_regulatory_protein"/>
</dbReference>
<dbReference type="EMBL" id="UGTH01000001">
    <property type="protein sequence ID" value="SUB74453.1"/>
    <property type="molecule type" value="Genomic_DNA"/>
</dbReference>
<dbReference type="RefSeq" id="WP_115311923.1">
    <property type="nucleotide sequence ID" value="NZ_UGTH01000001.1"/>
</dbReference>
<dbReference type="GO" id="GO:0043565">
    <property type="term" value="F:sequence-specific DNA binding"/>
    <property type="evidence" value="ECO:0007669"/>
    <property type="project" value="InterPro"/>
</dbReference>
<reference evidence="4 5" key="1">
    <citation type="submission" date="2018-06" db="EMBL/GenBank/DDBJ databases">
        <authorList>
            <consortium name="Pathogen Informatics"/>
            <person name="Doyle S."/>
        </authorList>
    </citation>
    <scope>NUCLEOTIDE SEQUENCE [LARGE SCALE GENOMIC DNA]</scope>
    <source>
        <strain evidence="4 5">NCTC11088</strain>
    </source>
</reference>
<keyword evidence="2" id="KW-0804">Transcription</keyword>
<dbReference type="PANTHER" id="PTHR47893:SF1">
    <property type="entry name" value="REGULATORY PROTEIN PCHR"/>
    <property type="match status" value="1"/>
</dbReference>